<feature type="non-terminal residue" evidence="2">
    <location>
        <position position="156"/>
    </location>
</feature>
<proteinExistence type="predicted"/>
<name>A0A8J5LVR3_9STRA</name>
<comment type="caution">
    <text evidence="2">The sequence shown here is derived from an EMBL/GenBank/DDBJ whole genome shotgun (WGS) entry which is preliminary data.</text>
</comment>
<keyword evidence="3" id="KW-1185">Reference proteome</keyword>
<dbReference type="EMBL" id="JAENGY010002297">
    <property type="protein sequence ID" value="KAG6944701.1"/>
    <property type="molecule type" value="Genomic_DNA"/>
</dbReference>
<evidence type="ECO:0000313" key="3">
    <source>
        <dbReference type="Proteomes" id="UP000709295"/>
    </source>
</evidence>
<reference evidence="2" key="1">
    <citation type="submission" date="2021-01" db="EMBL/GenBank/DDBJ databases">
        <title>Phytophthora aleatoria, a newly-described species from Pinus radiata is distinct from Phytophthora cactorum isolates based on comparative genomics.</title>
        <authorList>
            <person name="Mcdougal R."/>
            <person name="Panda P."/>
            <person name="Williams N."/>
            <person name="Studholme D.J."/>
        </authorList>
    </citation>
    <scope>NUCLEOTIDE SEQUENCE</scope>
    <source>
        <strain evidence="2">NZFS 4037</strain>
    </source>
</reference>
<sequence>TAEAVRPTVTSPSTSVRTFIQTTGARPKRLLNPDAAAREEKTAKRDPGTEHLAQKLQYDLLAAWGANELSTDVVFKLLKVDEENAKDLFTTPAFHVWSSYFSLRNHYNPDKDVDMMNQLLASFNEFSLAKSAQLARKDDAINATLAMRAMKDANTT</sequence>
<dbReference type="Proteomes" id="UP000709295">
    <property type="component" value="Unassembled WGS sequence"/>
</dbReference>
<feature type="region of interest" description="Disordered" evidence="1">
    <location>
        <begin position="28"/>
        <end position="49"/>
    </location>
</feature>
<dbReference type="AlphaFoldDB" id="A0A8J5LVR3"/>
<evidence type="ECO:0000313" key="2">
    <source>
        <dbReference type="EMBL" id="KAG6944701.1"/>
    </source>
</evidence>
<protein>
    <recommendedName>
        <fullName evidence="4">RxLR effector protein</fullName>
    </recommendedName>
</protein>
<evidence type="ECO:0000256" key="1">
    <source>
        <dbReference type="SAM" id="MobiDB-lite"/>
    </source>
</evidence>
<organism evidence="2 3">
    <name type="scientific">Phytophthora aleatoria</name>
    <dbReference type="NCBI Taxonomy" id="2496075"/>
    <lineage>
        <taxon>Eukaryota</taxon>
        <taxon>Sar</taxon>
        <taxon>Stramenopiles</taxon>
        <taxon>Oomycota</taxon>
        <taxon>Peronosporomycetes</taxon>
        <taxon>Peronosporales</taxon>
        <taxon>Peronosporaceae</taxon>
        <taxon>Phytophthora</taxon>
    </lineage>
</organism>
<evidence type="ECO:0008006" key="4">
    <source>
        <dbReference type="Google" id="ProtNLM"/>
    </source>
</evidence>
<gene>
    <name evidence="2" type="ORF">JG688_00016949</name>
</gene>
<accession>A0A8J5LVR3</accession>
<feature type="compositionally biased region" description="Basic and acidic residues" evidence="1">
    <location>
        <begin position="36"/>
        <end position="49"/>
    </location>
</feature>